<accession>A0ABW3MFU5</accession>
<proteinExistence type="predicted"/>
<protein>
    <submittedName>
        <fullName evidence="1">Uncharacterized protein</fullName>
    </submittedName>
</protein>
<dbReference type="EMBL" id="JBHTIS010002278">
    <property type="protein sequence ID" value="MFD1049598.1"/>
    <property type="molecule type" value="Genomic_DNA"/>
</dbReference>
<feature type="non-terminal residue" evidence="1">
    <location>
        <position position="140"/>
    </location>
</feature>
<dbReference type="Proteomes" id="UP001597045">
    <property type="component" value="Unassembled WGS sequence"/>
</dbReference>
<reference evidence="2" key="1">
    <citation type="journal article" date="2019" name="Int. J. Syst. Evol. Microbiol.">
        <title>The Global Catalogue of Microorganisms (GCM) 10K type strain sequencing project: providing services to taxonomists for standard genome sequencing and annotation.</title>
        <authorList>
            <consortium name="The Broad Institute Genomics Platform"/>
            <consortium name="The Broad Institute Genome Sequencing Center for Infectious Disease"/>
            <person name="Wu L."/>
            <person name="Ma J."/>
        </authorList>
    </citation>
    <scope>NUCLEOTIDE SEQUENCE [LARGE SCALE GENOMIC DNA]</scope>
    <source>
        <strain evidence="2">JCM 31486</strain>
    </source>
</reference>
<organism evidence="1 2">
    <name type="scientific">Kibdelosporangium lantanae</name>
    <dbReference type="NCBI Taxonomy" id="1497396"/>
    <lineage>
        <taxon>Bacteria</taxon>
        <taxon>Bacillati</taxon>
        <taxon>Actinomycetota</taxon>
        <taxon>Actinomycetes</taxon>
        <taxon>Pseudonocardiales</taxon>
        <taxon>Pseudonocardiaceae</taxon>
        <taxon>Kibdelosporangium</taxon>
    </lineage>
</organism>
<keyword evidence="2" id="KW-1185">Reference proteome</keyword>
<gene>
    <name evidence="1" type="ORF">ACFQ1S_30760</name>
</gene>
<evidence type="ECO:0000313" key="2">
    <source>
        <dbReference type="Proteomes" id="UP001597045"/>
    </source>
</evidence>
<sequence>MATGTTVFSRVTVVAPRTRIDVALPADDLAVGVCFVILDSSGERTFVTSPGAEGRVRPVTVDAEDVVYVTGYSLTHAVNSRYDARKRNPYNEIECSDHYARAMMGYGVYLAACGYEHHGPRGHLGFAPRIRPEDFRAAFT</sequence>
<comment type="caution">
    <text evidence="1">The sequence shown here is derived from an EMBL/GenBank/DDBJ whole genome shotgun (WGS) entry which is preliminary data.</text>
</comment>
<name>A0ABW3MFU5_9PSEU</name>
<evidence type="ECO:0000313" key="1">
    <source>
        <dbReference type="EMBL" id="MFD1049598.1"/>
    </source>
</evidence>
<dbReference type="InterPro" id="IPR029056">
    <property type="entry name" value="Ribokinase-like"/>
</dbReference>
<dbReference type="SUPFAM" id="SSF53613">
    <property type="entry name" value="Ribokinase-like"/>
    <property type="match status" value="1"/>
</dbReference>
<dbReference type="Gene3D" id="3.40.1190.20">
    <property type="match status" value="1"/>
</dbReference>